<dbReference type="Gene3D" id="2.170.130.10">
    <property type="entry name" value="TonB-dependent receptor, plug domain"/>
    <property type="match status" value="1"/>
</dbReference>
<feature type="domain" description="Outer membrane protein beta-barrel" evidence="6">
    <location>
        <begin position="396"/>
        <end position="816"/>
    </location>
</feature>
<evidence type="ECO:0000256" key="1">
    <source>
        <dbReference type="ARBA" id="ARBA00004442"/>
    </source>
</evidence>
<dbReference type="SUPFAM" id="SSF49464">
    <property type="entry name" value="Carboxypeptidase regulatory domain-like"/>
    <property type="match status" value="1"/>
</dbReference>
<evidence type="ECO:0000259" key="5">
    <source>
        <dbReference type="Pfam" id="PF07715"/>
    </source>
</evidence>
<evidence type="ECO:0000313" key="8">
    <source>
        <dbReference type="Proteomes" id="UP001628220"/>
    </source>
</evidence>
<accession>A0ABQ0E2W2</accession>
<comment type="caution">
    <text evidence="7">The sequence shown here is derived from an EMBL/GenBank/DDBJ whole genome shotgun (WGS) entry which is preliminary data.</text>
</comment>
<protein>
    <submittedName>
        <fullName evidence="7">Outer membrane beta-barrel family protein</fullName>
    </submittedName>
</protein>
<evidence type="ECO:0000259" key="6">
    <source>
        <dbReference type="Pfam" id="PF14905"/>
    </source>
</evidence>
<evidence type="ECO:0000256" key="2">
    <source>
        <dbReference type="ARBA" id="ARBA00023136"/>
    </source>
</evidence>
<dbReference type="InterPro" id="IPR036942">
    <property type="entry name" value="Beta-barrel_TonB_sf"/>
</dbReference>
<dbReference type="Pfam" id="PF13715">
    <property type="entry name" value="CarbopepD_reg_2"/>
    <property type="match status" value="1"/>
</dbReference>
<dbReference type="EMBL" id="BAAFSF010000004">
    <property type="protein sequence ID" value="GAB1252046.1"/>
    <property type="molecule type" value="Genomic_DNA"/>
</dbReference>
<dbReference type="Proteomes" id="UP001628220">
    <property type="component" value="Unassembled WGS sequence"/>
</dbReference>
<evidence type="ECO:0000313" key="7">
    <source>
        <dbReference type="EMBL" id="GAB1252046.1"/>
    </source>
</evidence>
<evidence type="ECO:0000256" key="3">
    <source>
        <dbReference type="ARBA" id="ARBA00023237"/>
    </source>
</evidence>
<dbReference type="Pfam" id="PF14905">
    <property type="entry name" value="OMP_b-brl_3"/>
    <property type="match status" value="1"/>
</dbReference>
<dbReference type="Pfam" id="PF07715">
    <property type="entry name" value="Plug"/>
    <property type="match status" value="1"/>
</dbReference>
<dbReference type="InterPro" id="IPR041700">
    <property type="entry name" value="OMP_b-brl_3"/>
</dbReference>
<dbReference type="InterPro" id="IPR008969">
    <property type="entry name" value="CarboxyPept-like_regulatory"/>
</dbReference>
<gene>
    <name evidence="7" type="ORF">Tsumi_11520</name>
</gene>
<dbReference type="InterPro" id="IPR012910">
    <property type="entry name" value="Plug_dom"/>
</dbReference>
<comment type="subcellular location">
    <subcellularLocation>
        <location evidence="1">Cell outer membrane</location>
    </subcellularLocation>
</comment>
<dbReference type="SUPFAM" id="SSF56935">
    <property type="entry name" value="Porins"/>
    <property type="match status" value="1"/>
</dbReference>
<feature type="domain" description="TonB-dependent receptor plug" evidence="5">
    <location>
        <begin position="157"/>
        <end position="228"/>
    </location>
</feature>
<sequence length="859" mass="95984">MRSMKHLMKTLLCGALVVFFFWQQAIALSAQQAERITIRGIVLDEKMLPLPFATIEVTPISGEEKGDPIQQVTDDAGRFVLSLPQAEQYVIVASYVGYSMDPMTESYSSLKKKAMLRVKMKEDAQELGEVTVAAKRPLVRIDVDKLAYNVAEDPLSKNQSLRELLRRVPLVTVDGEGNVQVKGSSNFKIYLNGKPSSMLQANPKDILQSIPAGSIKKVEVITDPGVKYDAEGVVAILNIVTEAGASLEGITGTVYGSVLYPLYLASGAYVTAKIGKLGISGNYNYSYMNRKNQQSSEYDTELGNAYLHSASNANRTKMNMHTASLTLTYDLNPHNLLSLSANINPTFLGPNENVNTTERYKGAKESLLYRDSTFMLSKNQSGNLEANLDYQWTGRTPDQLLTVSYRYFYQPSNADVMSRGIAYLPGMAPFQWQEKNLNDAHMNEHTGQVDYTQTFAKKHFIETGLKYIYRLGKTNPSYQIFDPQLNDWVVGSRYGQHLGISSSPMDYVQTVFAAYASYAYKVEKFSMKAGLRLERGLMDVAYQKVPEAGLKNHFTDVVPQLSLGYNITPTQQLKLNYMMHVGRPSIDQINPYKDQSQGYRVQYGNAALKNERQHTLSLGYSLFKTRFSLNASLNGLYVHHPITAVMFVSPDNPDLIQSTFENYGKKWSLGTNLFLSWNPNQWLRFYSNMNMSYVSFDRMRDTRNINGGQGENNTIRGLGGTAYVGGMATLPKSWILWFNTGFFRQEPTSYQESFGSGWHSFGVTKQFLKKKLSVSLFANNPFRSHYKLTITQYTGGGKATLRSTSIASSVGLNISYTFGQLNKAIRTVSRSIENTDLSSEKKGSEAPQGEGAQNKGMGK</sequence>
<reference evidence="7 8" key="1">
    <citation type="journal article" date="2025" name="Int. J. Syst. Evol. Microbiol.">
        <title>Desulfovibrio falkowii sp. nov., Porphyromonas miyakawae sp. nov., Mediterraneibacter flintii sp. nov. and Owariibacterium komagatae gen. nov., sp. nov., isolated from human faeces.</title>
        <authorList>
            <person name="Hamaguchi T."/>
            <person name="Ohara M."/>
            <person name="Hisatomi A."/>
            <person name="Sekiguchi K."/>
            <person name="Takeda J.I."/>
            <person name="Ueyama J."/>
            <person name="Ito M."/>
            <person name="Nishiwaki H."/>
            <person name="Ogi T."/>
            <person name="Hirayama M."/>
            <person name="Ohkuma M."/>
            <person name="Sakamoto M."/>
            <person name="Ohno K."/>
        </authorList>
    </citation>
    <scope>NUCLEOTIDE SEQUENCE [LARGE SCALE GENOMIC DNA]</scope>
    <source>
        <strain evidence="7 8">13CB11C</strain>
    </source>
</reference>
<evidence type="ECO:0000256" key="4">
    <source>
        <dbReference type="SAM" id="MobiDB-lite"/>
    </source>
</evidence>
<organism evidence="7 8">
    <name type="scientific">Porphyromonas miyakawae</name>
    <dbReference type="NCBI Taxonomy" id="3137470"/>
    <lineage>
        <taxon>Bacteria</taxon>
        <taxon>Pseudomonadati</taxon>
        <taxon>Bacteroidota</taxon>
        <taxon>Bacteroidia</taxon>
        <taxon>Bacteroidales</taxon>
        <taxon>Porphyromonadaceae</taxon>
        <taxon>Porphyromonas</taxon>
    </lineage>
</organism>
<name>A0ABQ0E2W2_9PORP</name>
<dbReference type="Gene3D" id="2.40.170.20">
    <property type="entry name" value="TonB-dependent receptor, beta-barrel domain"/>
    <property type="match status" value="1"/>
</dbReference>
<feature type="region of interest" description="Disordered" evidence="4">
    <location>
        <begin position="835"/>
        <end position="859"/>
    </location>
</feature>
<keyword evidence="2" id="KW-0472">Membrane</keyword>
<keyword evidence="3" id="KW-0998">Cell outer membrane</keyword>
<dbReference type="Gene3D" id="2.60.40.1120">
    <property type="entry name" value="Carboxypeptidase-like, regulatory domain"/>
    <property type="match status" value="1"/>
</dbReference>
<keyword evidence="8" id="KW-1185">Reference proteome</keyword>
<proteinExistence type="predicted"/>
<dbReference type="InterPro" id="IPR037066">
    <property type="entry name" value="Plug_dom_sf"/>
</dbReference>